<sequence length="263" mass="28386">MVVHAASPRFPSTLLRKGRDVRTNRPGRGVRNGVLGQSFGPRTSVSADGEMSLVAATPAAAPELWDRYVDGAWASYSRHGVTRALDIDEVASGATTTLFYVVLDRAGEMLGGVRAQGPYTVIEQSHVLTEWEHSPGLDVVAGQLRSRLPHGIVEMKSAWVGKGSPGREVSGMLARTALPTIELTGSRYLFASAADHVLRQWESSGGRIDVNVPAAAYPSDQYRTRLMWWDRETFAREAQPAVWEAMVADAQALCGRAVSAAVA</sequence>
<dbReference type="Proteomes" id="UP001432000">
    <property type="component" value="Chromosome"/>
</dbReference>
<gene>
    <name evidence="2" type="ORF">WDS16_14580</name>
</gene>
<name>A0ABZ2PCK1_9NOCA</name>
<keyword evidence="3" id="KW-1185">Reference proteome</keyword>
<evidence type="ECO:0000313" key="3">
    <source>
        <dbReference type="Proteomes" id="UP001432000"/>
    </source>
</evidence>
<evidence type="ECO:0000313" key="2">
    <source>
        <dbReference type="EMBL" id="WXG66526.1"/>
    </source>
</evidence>
<dbReference type="EMBL" id="CP147846">
    <property type="protein sequence ID" value="WXG66526.1"/>
    <property type="molecule type" value="Genomic_DNA"/>
</dbReference>
<reference evidence="2 3" key="1">
    <citation type="submission" date="2024-03" db="EMBL/GenBank/DDBJ databases">
        <title>Natural products discovery in diverse microorganisms through a two-stage MS feature dereplication strategy.</title>
        <authorList>
            <person name="Zhang R."/>
        </authorList>
    </citation>
    <scope>NUCLEOTIDE SEQUENCE [LARGE SCALE GENOMIC DNA]</scope>
    <source>
        <strain evidence="2 3">18930</strain>
    </source>
</reference>
<dbReference type="RefSeq" id="WP_338885973.1">
    <property type="nucleotide sequence ID" value="NZ_CP147846.1"/>
</dbReference>
<protein>
    <submittedName>
        <fullName evidence="2">Uncharacterized protein</fullName>
    </submittedName>
</protein>
<feature type="region of interest" description="Disordered" evidence="1">
    <location>
        <begin position="19"/>
        <end position="41"/>
    </location>
</feature>
<proteinExistence type="predicted"/>
<evidence type="ECO:0000256" key="1">
    <source>
        <dbReference type="SAM" id="MobiDB-lite"/>
    </source>
</evidence>
<organism evidence="2 3">
    <name type="scientific">Rhodococcus sovatensis</name>
    <dbReference type="NCBI Taxonomy" id="1805840"/>
    <lineage>
        <taxon>Bacteria</taxon>
        <taxon>Bacillati</taxon>
        <taxon>Actinomycetota</taxon>
        <taxon>Actinomycetes</taxon>
        <taxon>Mycobacteriales</taxon>
        <taxon>Nocardiaceae</taxon>
        <taxon>Rhodococcus</taxon>
    </lineage>
</organism>
<accession>A0ABZ2PCK1</accession>